<proteinExistence type="inferred from homology"/>
<dbReference type="EC" id="2.2.1.6" evidence="6"/>
<dbReference type="NCBIfam" id="TIGR00119">
    <property type="entry name" value="acolac_sm"/>
    <property type="match status" value="1"/>
</dbReference>
<keyword evidence="10" id="KW-1185">Reference proteome</keyword>
<dbReference type="STRING" id="1903181.BTN85_1482"/>
<evidence type="ECO:0000256" key="3">
    <source>
        <dbReference type="ARBA" id="ARBA00006341"/>
    </source>
</evidence>
<dbReference type="Gene3D" id="3.30.70.260">
    <property type="match status" value="1"/>
</dbReference>
<evidence type="ECO:0000313" key="9">
    <source>
        <dbReference type="EMBL" id="OKY78976.1"/>
    </source>
</evidence>
<evidence type="ECO:0000256" key="1">
    <source>
        <dbReference type="ARBA" id="ARBA00004974"/>
    </source>
</evidence>
<evidence type="ECO:0000256" key="6">
    <source>
        <dbReference type="RuleBase" id="RU368092"/>
    </source>
</evidence>
<evidence type="ECO:0000313" key="10">
    <source>
        <dbReference type="Proteomes" id="UP000185744"/>
    </source>
</evidence>
<dbReference type="GO" id="GO:0005829">
    <property type="term" value="C:cytosol"/>
    <property type="evidence" value="ECO:0007669"/>
    <property type="project" value="TreeGrafter"/>
</dbReference>
<reference evidence="9" key="1">
    <citation type="submission" date="2016-12" db="EMBL/GenBank/DDBJ databases">
        <title>Discovery of methanogenic haloarchaea.</title>
        <authorList>
            <person name="Sorokin D.Y."/>
            <person name="Makarova K.S."/>
            <person name="Abbas B."/>
            <person name="Ferrer M."/>
            <person name="Golyshin P.N."/>
        </authorList>
    </citation>
    <scope>NUCLEOTIDE SEQUENCE [LARGE SCALE GENOMIC DNA]</scope>
    <source>
        <strain evidence="9">HMET1</strain>
    </source>
</reference>
<evidence type="ECO:0000256" key="2">
    <source>
        <dbReference type="ARBA" id="ARBA00005025"/>
    </source>
</evidence>
<feature type="domain" description="Acetolactate synthase small subunit-like ACT" evidence="8">
    <location>
        <begin position="2"/>
        <end position="36"/>
    </location>
</feature>
<dbReference type="EMBL" id="MSDW01000001">
    <property type="protein sequence ID" value="OKY78976.1"/>
    <property type="molecule type" value="Genomic_DNA"/>
</dbReference>
<dbReference type="FunCoup" id="A0A1Q6DX87">
    <property type="interactions" value="83"/>
</dbReference>
<dbReference type="Pfam" id="PF22629">
    <property type="entry name" value="ACT_AHAS_ss"/>
    <property type="match status" value="1"/>
</dbReference>
<dbReference type="InterPro" id="IPR019455">
    <property type="entry name" value="Acetolactate_synth_ssu_C"/>
</dbReference>
<dbReference type="InterPro" id="IPR004789">
    <property type="entry name" value="Acetalactate_synth_ssu"/>
</dbReference>
<dbReference type="GO" id="GO:0003984">
    <property type="term" value="F:acetolactate synthase activity"/>
    <property type="evidence" value="ECO:0007669"/>
    <property type="project" value="UniProtKB-UniRule"/>
</dbReference>
<comment type="function">
    <text evidence="6">Catalyzes the conversion of 2 pyruvate molecules into acetolactate in the first common step of the biosynthetic pathway of the branched-amino acids such as leucine, isoleucine, and valine.</text>
</comment>
<dbReference type="PANTHER" id="PTHR30239:SF0">
    <property type="entry name" value="ACETOLACTATE SYNTHASE SMALL SUBUNIT 1, CHLOROPLASTIC"/>
    <property type="match status" value="1"/>
</dbReference>
<name>A0A1Q6DX87_METT1</name>
<dbReference type="InParanoid" id="A0A1Q6DX87"/>
<dbReference type="InterPro" id="IPR045865">
    <property type="entry name" value="ACT-like_dom_sf"/>
</dbReference>
<dbReference type="GO" id="GO:1990610">
    <property type="term" value="F:acetolactate synthase regulator activity"/>
    <property type="evidence" value="ECO:0007669"/>
    <property type="project" value="UniProtKB-UniRule"/>
</dbReference>
<evidence type="ECO:0000256" key="4">
    <source>
        <dbReference type="ARBA" id="ARBA00022605"/>
    </source>
</evidence>
<dbReference type="Pfam" id="PF10369">
    <property type="entry name" value="ALS_ss_C"/>
    <property type="match status" value="1"/>
</dbReference>
<evidence type="ECO:0000256" key="5">
    <source>
        <dbReference type="ARBA" id="ARBA00023304"/>
    </source>
</evidence>
<sequence>MTENPDISRMTISIKGDEKELEQVTKQLNKQIEVIKVSEISKDYVERRLALIKVNTSDSEDRSEIMQIADVFRANVVDVSKKNVTIEVTGDRDKIEAIIEMLKEHGIKEIAKTGTVALNRGKKSMEVD</sequence>
<evidence type="ECO:0000259" key="7">
    <source>
        <dbReference type="Pfam" id="PF10369"/>
    </source>
</evidence>
<evidence type="ECO:0000259" key="8">
    <source>
        <dbReference type="Pfam" id="PF22629"/>
    </source>
</evidence>
<accession>A0A1Q6DX87</accession>
<keyword evidence="5 6" id="KW-0100">Branched-chain amino acid biosynthesis</keyword>
<protein>
    <recommendedName>
        <fullName evidence="6">Acetolactate synthase small subunit</fullName>
        <shortName evidence="6">AHAS</shortName>
        <shortName evidence="6">ALS</shortName>
        <ecNumber evidence="6">2.2.1.6</ecNumber>
    </recommendedName>
    <alternativeName>
        <fullName evidence="6">Acetohydroxy-acid synthase small subunit</fullName>
    </alternativeName>
</protein>
<dbReference type="GO" id="GO:0009099">
    <property type="term" value="P:L-valine biosynthetic process"/>
    <property type="evidence" value="ECO:0007669"/>
    <property type="project" value="UniProtKB-UniRule"/>
</dbReference>
<dbReference type="Proteomes" id="UP000185744">
    <property type="component" value="Unassembled WGS sequence"/>
</dbReference>
<gene>
    <name evidence="9" type="ORF">BTN85_1482</name>
</gene>
<dbReference type="Gene3D" id="3.30.70.1150">
    <property type="entry name" value="ACT-like. Chain A, domain 2"/>
    <property type="match status" value="1"/>
</dbReference>
<feature type="domain" description="Acetolactate synthase small subunit C-terminal" evidence="7">
    <location>
        <begin position="47"/>
        <end position="121"/>
    </location>
</feature>
<comment type="pathway">
    <text evidence="2 6">Amino-acid biosynthesis; L-valine biosynthesis; L-valine from pyruvate: step 1/4.</text>
</comment>
<dbReference type="AlphaFoldDB" id="A0A1Q6DX87"/>
<dbReference type="PANTHER" id="PTHR30239">
    <property type="entry name" value="ACETOLACTATE SYNTHASE SMALL SUBUNIT"/>
    <property type="match status" value="1"/>
</dbReference>
<dbReference type="InterPro" id="IPR027271">
    <property type="entry name" value="Acetolactate_synth/TF_NikR_C"/>
</dbReference>
<dbReference type="UniPathway" id="UPA00047">
    <property type="reaction ID" value="UER00055"/>
</dbReference>
<keyword evidence="6" id="KW-0808">Transferase</keyword>
<comment type="pathway">
    <text evidence="1 6">Amino-acid biosynthesis; L-isoleucine biosynthesis; L-isoleucine from 2-oxobutanoate: step 1/4.</text>
</comment>
<comment type="caution">
    <text evidence="9">The sequence shown here is derived from an EMBL/GenBank/DDBJ whole genome shotgun (WGS) entry which is preliminary data.</text>
</comment>
<comment type="catalytic activity">
    <reaction evidence="6">
        <text>2 pyruvate + H(+) = (2S)-2-acetolactate + CO2</text>
        <dbReference type="Rhea" id="RHEA:25249"/>
        <dbReference type="ChEBI" id="CHEBI:15361"/>
        <dbReference type="ChEBI" id="CHEBI:15378"/>
        <dbReference type="ChEBI" id="CHEBI:16526"/>
        <dbReference type="ChEBI" id="CHEBI:58476"/>
        <dbReference type="EC" id="2.2.1.6"/>
    </reaction>
</comment>
<dbReference type="InterPro" id="IPR054480">
    <property type="entry name" value="AHAS_small-like_ACT"/>
</dbReference>
<dbReference type="SUPFAM" id="SSF55021">
    <property type="entry name" value="ACT-like"/>
    <property type="match status" value="2"/>
</dbReference>
<keyword evidence="4 6" id="KW-0028">Amino-acid biosynthesis</keyword>
<comment type="subunit">
    <text evidence="6">Dimer of large and small chains.</text>
</comment>
<dbReference type="FunFam" id="3.30.70.1150:FF:000001">
    <property type="entry name" value="Acetolactate synthase small subunit"/>
    <property type="match status" value="1"/>
</dbReference>
<dbReference type="NCBIfam" id="NF008864">
    <property type="entry name" value="PRK11895.1"/>
    <property type="match status" value="1"/>
</dbReference>
<dbReference type="UniPathway" id="UPA00049">
    <property type="reaction ID" value="UER00059"/>
</dbReference>
<organism evidence="9 10">
    <name type="scientific">Methanohalarchaeum thermophilum</name>
    <dbReference type="NCBI Taxonomy" id="1903181"/>
    <lineage>
        <taxon>Archaea</taxon>
        <taxon>Methanobacteriati</taxon>
        <taxon>Methanobacteriota</taxon>
        <taxon>Methanonatronarchaeia</taxon>
        <taxon>Methanonatronarchaeales</taxon>
        <taxon>Methanonatronarchaeaceae</taxon>
        <taxon>Candidatus Methanohalarchaeum</taxon>
    </lineage>
</organism>
<comment type="similarity">
    <text evidence="3 6">Belongs to the acetolactate synthase small subunit family.</text>
</comment>
<dbReference type="GO" id="GO:0009097">
    <property type="term" value="P:isoleucine biosynthetic process"/>
    <property type="evidence" value="ECO:0007669"/>
    <property type="project" value="UniProtKB-UniRule"/>
</dbReference>